<evidence type="ECO:0000313" key="3">
    <source>
        <dbReference type="Proteomes" id="UP000002411"/>
    </source>
</evidence>
<reference evidence="2 3" key="1">
    <citation type="journal article" date="2008" name="Proc. Natl. Acad. Sci. U.S.A.">
        <title>The genome of Clostridium kluyveri, a strict anaerobe with unique metabolic features.</title>
        <authorList>
            <person name="Seedorf H."/>
            <person name="Fricke W.F."/>
            <person name="Veith B."/>
            <person name="Brueggemann H."/>
            <person name="Liesegang H."/>
            <person name="Strittmatter A."/>
            <person name="Miethke M."/>
            <person name="Buckel W."/>
            <person name="Hinderberger J."/>
            <person name="Li F."/>
            <person name="Hagemeier C."/>
            <person name="Thauer R.K."/>
            <person name="Gottschalk G."/>
        </authorList>
    </citation>
    <scope>NUCLEOTIDE SEQUENCE [LARGE SCALE GENOMIC DNA]</scope>
    <source>
        <strain evidence="3">ATCC 8527 / DSM 555 / NCIMB 10680</strain>
    </source>
</reference>
<gene>
    <name evidence="2" type="ordered locus">CKL_0489</name>
</gene>
<dbReference type="HOGENOM" id="CLU_3060176_0_0_9"/>
<evidence type="ECO:0000256" key="1">
    <source>
        <dbReference type="SAM" id="Phobius"/>
    </source>
</evidence>
<organism evidence="2 3">
    <name type="scientific">Clostridium kluyveri (strain ATCC 8527 / DSM 555 / NBRC 12016 / NCIMB 10680 / K1)</name>
    <dbReference type="NCBI Taxonomy" id="431943"/>
    <lineage>
        <taxon>Bacteria</taxon>
        <taxon>Bacillati</taxon>
        <taxon>Bacillota</taxon>
        <taxon>Clostridia</taxon>
        <taxon>Eubacteriales</taxon>
        <taxon>Clostridiaceae</taxon>
        <taxon>Clostridium</taxon>
    </lineage>
</organism>
<keyword evidence="3" id="KW-1185">Reference proteome</keyword>
<feature type="transmembrane region" description="Helical" evidence="1">
    <location>
        <begin position="20"/>
        <end position="42"/>
    </location>
</feature>
<dbReference type="AlphaFoldDB" id="A5N5G2"/>
<proteinExistence type="predicted"/>
<accession>A5N5G2</accession>
<dbReference type="KEGG" id="ckl:CKL_0489"/>
<dbReference type="Proteomes" id="UP000002411">
    <property type="component" value="Chromosome"/>
</dbReference>
<dbReference type="EMBL" id="CP000673">
    <property type="protein sequence ID" value="EDK32543.1"/>
    <property type="molecule type" value="Genomic_DNA"/>
</dbReference>
<protein>
    <submittedName>
        <fullName evidence="2">Uncharacterized protein</fullName>
    </submittedName>
</protein>
<evidence type="ECO:0000313" key="2">
    <source>
        <dbReference type="EMBL" id="EDK32543.1"/>
    </source>
</evidence>
<keyword evidence="1" id="KW-1133">Transmembrane helix</keyword>
<keyword evidence="1" id="KW-0472">Membrane</keyword>
<keyword evidence="1" id="KW-0812">Transmembrane</keyword>
<sequence length="53" mass="6196">MNIKYSKLDIMVNDHENTHVGSLILFQYVLIYKSSGFARAFIIKILRIIKKIV</sequence>
<name>A5N5G2_CLOK5</name>